<dbReference type="RefSeq" id="WP_049697786.1">
    <property type="nucleotide sequence ID" value="NZ_JAQDQF010000002.1"/>
</dbReference>
<reference evidence="2 3" key="1">
    <citation type="submission" date="2015-05" db="EMBL/GenBank/DDBJ databases">
        <title>Draft genome sequence of the bacterium Gordonia jacobaea a new member of the Gordonia genus.</title>
        <authorList>
            <person name="Jimenez-Galisteo G."/>
            <person name="Dominguez A."/>
            <person name="Munoz E."/>
            <person name="Vinas M."/>
        </authorList>
    </citation>
    <scope>NUCLEOTIDE SEQUENCE [LARGE SCALE GENOMIC DNA]</scope>
    <source>
        <strain evidence="3">mv1</strain>
    </source>
</reference>
<accession>A0ABR5IG51</accession>
<dbReference type="InterPro" id="IPR046909">
    <property type="entry name" value="cREC_REC"/>
</dbReference>
<feature type="domain" description="Cyclic-phosphate processing Receiver" evidence="1">
    <location>
        <begin position="1"/>
        <end position="85"/>
    </location>
</feature>
<gene>
    <name evidence="2" type="ORF">ABW18_04560</name>
</gene>
<sequence>MRLYVDDLRDPPDDTWTVARSSAEALAILRSEAVVEELSLDHDLGGDDTTRPIALYLSEHDQWPPIVRVHSSNPVGVEWLVGMAERYGPGVTR</sequence>
<proteinExistence type="predicted"/>
<dbReference type="EMBL" id="LDTZ01000014">
    <property type="protein sequence ID" value="KNA92571.1"/>
    <property type="molecule type" value="Genomic_DNA"/>
</dbReference>
<evidence type="ECO:0000313" key="3">
    <source>
        <dbReference type="Proteomes" id="UP000037247"/>
    </source>
</evidence>
<protein>
    <recommendedName>
        <fullName evidence="1">Cyclic-phosphate processing Receiver domain-containing protein</fullName>
    </recommendedName>
</protein>
<name>A0ABR5IG51_9ACTN</name>
<organism evidence="2 3">
    <name type="scientific">Gordonia jacobaea</name>
    <dbReference type="NCBI Taxonomy" id="122202"/>
    <lineage>
        <taxon>Bacteria</taxon>
        <taxon>Bacillati</taxon>
        <taxon>Actinomycetota</taxon>
        <taxon>Actinomycetes</taxon>
        <taxon>Mycobacteriales</taxon>
        <taxon>Gordoniaceae</taxon>
        <taxon>Gordonia</taxon>
    </lineage>
</organism>
<evidence type="ECO:0000313" key="2">
    <source>
        <dbReference type="EMBL" id="KNA92571.1"/>
    </source>
</evidence>
<keyword evidence="3" id="KW-1185">Reference proteome</keyword>
<dbReference type="Proteomes" id="UP000037247">
    <property type="component" value="Unassembled WGS sequence"/>
</dbReference>
<comment type="caution">
    <text evidence="2">The sequence shown here is derived from an EMBL/GenBank/DDBJ whole genome shotgun (WGS) entry which is preliminary data.</text>
</comment>
<evidence type="ECO:0000259" key="1">
    <source>
        <dbReference type="Pfam" id="PF20274"/>
    </source>
</evidence>
<dbReference type="Pfam" id="PF20274">
    <property type="entry name" value="cREC_REC"/>
    <property type="match status" value="1"/>
</dbReference>